<feature type="transmembrane region" description="Helical" evidence="12">
    <location>
        <begin position="20"/>
        <end position="40"/>
    </location>
</feature>
<keyword evidence="6 12" id="KW-0812">Transmembrane</keyword>
<keyword evidence="8 12" id="KW-1133">Transmembrane helix</keyword>
<evidence type="ECO:0000259" key="14">
    <source>
        <dbReference type="Pfam" id="PF13807"/>
    </source>
</evidence>
<evidence type="ECO:0000313" key="15">
    <source>
        <dbReference type="EMBL" id="KRK38713.1"/>
    </source>
</evidence>
<accession>A0A0R1GY40</accession>
<feature type="domain" description="Polysaccharide chain length determinant N-terminal" evidence="13">
    <location>
        <begin position="8"/>
        <end position="90"/>
    </location>
</feature>
<name>A0A0R1GY40_9LACO</name>
<comment type="subcellular location">
    <subcellularLocation>
        <location evidence="1">Cell membrane</location>
        <topology evidence="1">Multi-pass membrane protein</topology>
    </subcellularLocation>
</comment>
<keyword evidence="16" id="KW-1185">Reference proteome</keyword>
<evidence type="ECO:0000256" key="7">
    <source>
        <dbReference type="ARBA" id="ARBA00022903"/>
    </source>
</evidence>
<comment type="function">
    <text evidence="11">Required for CpsD phosphorylation. Involved in the regulation of capsular polysaccharide biosynthesis. May be part of a complex that directs the coordinated polymerization and export to the cell surface of the capsular polysaccharide.</text>
</comment>
<dbReference type="PANTHER" id="PTHR32309:SF13">
    <property type="entry name" value="FERRIC ENTEROBACTIN TRANSPORT PROTEIN FEPE"/>
    <property type="match status" value="1"/>
</dbReference>
<evidence type="ECO:0000259" key="13">
    <source>
        <dbReference type="Pfam" id="PF02706"/>
    </source>
</evidence>
<keyword evidence="5" id="KW-1003">Cell membrane</keyword>
<sequence length="260" mass="28927">MNQVIGFEDLWKIVKKNIGLIVITTAIGLLLAAFVSYFVMTPKYDANVDVLVNRKQDKAITNQLSDQQADVNMINTYKDIITKEVTLVPVQKELKDKLGYSIKVAKLMDNTAVTNQQNSQVFSITYTDTDAARAKTVVNTIANVFKSKVKTILDINNVSIIAKARQPKEPSSPNKKINMAIGVALGLFIGLGIALLRTVTDKKVKDLDFLTDELGLTKLGIVGHTRKTSRHSVKQPVLQHNNISTRQLRRSDNKPVQRVK</sequence>
<dbReference type="EMBL" id="AZCV01000001">
    <property type="protein sequence ID" value="KRK38713.1"/>
    <property type="molecule type" value="Genomic_DNA"/>
</dbReference>
<comment type="pathway">
    <text evidence="2">Capsule biogenesis; capsule polysaccharide biosynthesis.</text>
</comment>
<evidence type="ECO:0000256" key="4">
    <source>
        <dbReference type="ARBA" id="ARBA00020739"/>
    </source>
</evidence>
<evidence type="ECO:0000256" key="12">
    <source>
        <dbReference type="SAM" id="Phobius"/>
    </source>
</evidence>
<evidence type="ECO:0000256" key="10">
    <source>
        <dbReference type="ARBA" id="ARBA00023169"/>
    </source>
</evidence>
<feature type="domain" description="Tyrosine-protein kinase G-rich" evidence="14">
    <location>
        <begin position="148"/>
        <end position="198"/>
    </location>
</feature>
<evidence type="ECO:0000256" key="9">
    <source>
        <dbReference type="ARBA" id="ARBA00023136"/>
    </source>
</evidence>
<keyword evidence="9 12" id="KW-0472">Membrane</keyword>
<keyword evidence="7" id="KW-0972">Capsule biogenesis/degradation</keyword>
<reference evidence="15 16" key="1">
    <citation type="journal article" date="2015" name="Genome Announc.">
        <title>Expanding the biotechnology potential of lactobacilli through comparative genomics of 213 strains and associated genera.</title>
        <authorList>
            <person name="Sun Z."/>
            <person name="Harris H.M."/>
            <person name="McCann A."/>
            <person name="Guo C."/>
            <person name="Argimon S."/>
            <person name="Zhang W."/>
            <person name="Yang X."/>
            <person name="Jeffery I.B."/>
            <person name="Cooney J.C."/>
            <person name="Kagawa T.F."/>
            <person name="Liu W."/>
            <person name="Song Y."/>
            <person name="Salvetti E."/>
            <person name="Wrobel A."/>
            <person name="Rasinkangas P."/>
            <person name="Parkhill J."/>
            <person name="Rea M.C."/>
            <person name="O'Sullivan O."/>
            <person name="Ritari J."/>
            <person name="Douillard F.P."/>
            <person name="Paul Ross R."/>
            <person name="Yang R."/>
            <person name="Briner A.E."/>
            <person name="Felis G.E."/>
            <person name="de Vos W.M."/>
            <person name="Barrangou R."/>
            <person name="Klaenhammer T.R."/>
            <person name="Caufield P.W."/>
            <person name="Cui Y."/>
            <person name="Zhang H."/>
            <person name="O'Toole P.W."/>
        </authorList>
    </citation>
    <scope>NUCLEOTIDE SEQUENCE [LARGE SCALE GENOMIC DNA]</scope>
    <source>
        <strain evidence="15 16">DSM 20534</strain>
    </source>
</reference>
<dbReference type="RefSeq" id="WP_054746011.1">
    <property type="nucleotide sequence ID" value="NZ_AZCV01000001.1"/>
</dbReference>
<dbReference type="AlphaFoldDB" id="A0A0R1GY40"/>
<dbReference type="Proteomes" id="UP000050909">
    <property type="component" value="Unassembled WGS sequence"/>
</dbReference>
<dbReference type="GO" id="GO:0000271">
    <property type="term" value="P:polysaccharide biosynthetic process"/>
    <property type="evidence" value="ECO:0007669"/>
    <property type="project" value="UniProtKB-KW"/>
</dbReference>
<dbReference type="InterPro" id="IPR032807">
    <property type="entry name" value="GNVR"/>
</dbReference>
<dbReference type="PANTHER" id="PTHR32309">
    <property type="entry name" value="TYROSINE-PROTEIN KINASE"/>
    <property type="match status" value="1"/>
</dbReference>
<evidence type="ECO:0000256" key="2">
    <source>
        <dbReference type="ARBA" id="ARBA00005132"/>
    </source>
</evidence>
<dbReference type="Pfam" id="PF02706">
    <property type="entry name" value="Wzz"/>
    <property type="match status" value="1"/>
</dbReference>
<dbReference type="InterPro" id="IPR050445">
    <property type="entry name" value="Bact_polysacc_biosynth/exp"/>
</dbReference>
<protein>
    <recommendedName>
        <fullName evidence="4">Capsular polysaccharide biosynthesis protein CpsC</fullName>
    </recommendedName>
</protein>
<evidence type="ECO:0000313" key="16">
    <source>
        <dbReference type="Proteomes" id="UP000050909"/>
    </source>
</evidence>
<keyword evidence="10" id="KW-0270">Exopolysaccharide synthesis</keyword>
<dbReference type="PATRIC" id="fig|1423722.3.peg.409"/>
<organism evidence="15 16">
    <name type="scientific">Amylolactobacillus amylotrophicus DSM 20534</name>
    <dbReference type="NCBI Taxonomy" id="1423722"/>
    <lineage>
        <taxon>Bacteria</taxon>
        <taxon>Bacillati</taxon>
        <taxon>Bacillota</taxon>
        <taxon>Bacilli</taxon>
        <taxon>Lactobacillales</taxon>
        <taxon>Lactobacillaceae</taxon>
        <taxon>Amylolactobacillus</taxon>
    </lineage>
</organism>
<dbReference type="InterPro" id="IPR003856">
    <property type="entry name" value="LPS_length_determ_N"/>
</dbReference>
<comment type="similarity">
    <text evidence="3">Belongs to the CpsC/CapA family.</text>
</comment>
<dbReference type="GO" id="GO:0005886">
    <property type="term" value="C:plasma membrane"/>
    <property type="evidence" value="ECO:0007669"/>
    <property type="project" value="UniProtKB-SubCell"/>
</dbReference>
<evidence type="ECO:0000256" key="6">
    <source>
        <dbReference type="ARBA" id="ARBA00022692"/>
    </source>
</evidence>
<comment type="caution">
    <text evidence="15">The sequence shown here is derived from an EMBL/GenBank/DDBJ whole genome shotgun (WGS) entry which is preliminary data.</text>
</comment>
<evidence type="ECO:0000256" key="1">
    <source>
        <dbReference type="ARBA" id="ARBA00004651"/>
    </source>
</evidence>
<evidence type="ECO:0000256" key="8">
    <source>
        <dbReference type="ARBA" id="ARBA00022989"/>
    </source>
</evidence>
<gene>
    <name evidence="15" type="ORF">FC62_GL000402</name>
</gene>
<evidence type="ECO:0000256" key="3">
    <source>
        <dbReference type="ARBA" id="ARBA00006683"/>
    </source>
</evidence>
<evidence type="ECO:0000256" key="11">
    <source>
        <dbReference type="ARBA" id="ARBA00045736"/>
    </source>
</evidence>
<evidence type="ECO:0000256" key="5">
    <source>
        <dbReference type="ARBA" id="ARBA00022475"/>
    </source>
</evidence>
<dbReference type="GO" id="GO:0004713">
    <property type="term" value="F:protein tyrosine kinase activity"/>
    <property type="evidence" value="ECO:0007669"/>
    <property type="project" value="TreeGrafter"/>
</dbReference>
<proteinExistence type="inferred from homology"/>
<feature type="transmembrane region" description="Helical" evidence="12">
    <location>
        <begin position="177"/>
        <end position="196"/>
    </location>
</feature>
<dbReference type="Pfam" id="PF13807">
    <property type="entry name" value="GNVR"/>
    <property type="match status" value="1"/>
</dbReference>